<sequence length="288" mass="31789">MKQNRSLWLVGKIAFWILVIFIFFYMLFPFYWAVNSSLKSEAQLQMTPATLLPVDRDGKFSPTIQNYVAIFNDGTFVRALWNSTIVAGLTTVLALGVGSFAAYAMGKLRFKGKRLTLYLILSLTMFPQITVLSGLYAVITTLNLGARLSLILSYMIFTLPFTTWVLTAFFKELPTEIMQSAWVDGATPFQTFYMILLPLTAPALVTAGLLAFIAAWNEYIFALTFTTIAPEARTIPVAISLFTGSVSRQVPFGEIMAGAVIVTVPVVALVFIFQRRIVQGLTAGAVKG</sequence>
<comment type="subcellular location">
    <subcellularLocation>
        <location evidence="1 7">Cell membrane</location>
        <topology evidence="1 7">Multi-pass membrane protein</topology>
    </subcellularLocation>
</comment>
<evidence type="ECO:0000256" key="1">
    <source>
        <dbReference type="ARBA" id="ARBA00004651"/>
    </source>
</evidence>
<dbReference type="PANTHER" id="PTHR32243:SF18">
    <property type="entry name" value="INNER MEMBRANE ABC TRANSPORTER PERMEASE PROTEIN YCJP"/>
    <property type="match status" value="1"/>
</dbReference>
<evidence type="ECO:0000256" key="2">
    <source>
        <dbReference type="ARBA" id="ARBA00022448"/>
    </source>
</evidence>
<keyword evidence="2 7" id="KW-0813">Transport</keyword>
<dbReference type="Gene3D" id="1.10.3720.10">
    <property type="entry name" value="MetI-like"/>
    <property type="match status" value="1"/>
</dbReference>
<dbReference type="PROSITE" id="PS50928">
    <property type="entry name" value="ABC_TM1"/>
    <property type="match status" value="1"/>
</dbReference>
<dbReference type="Pfam" id="PF00528">
    <property type="entry name" value="BPD_transp_1"/>
    <property type="match status" value="1"/>
</dbReference>
<dbReference type="AlphaFoldDB" id="A0A7C1CTW9"/>
<feature type="transmembrane region" description="Helical" evidence="7">
    <location>
        <begin position="85"/>
        <end position="105"/>
    </location>
</feature>
<dbReference type="InterPro" id="IPR050901">
    <property type="entry name" value="BP-dep_ABC_trans_perm"/>
</dbReference>
<feature type="transmembrane region" description="Helical" evidence="7">
    <location>
        <begin position="117"/>
        <end position="139"/>
    </location>
</feature>
<dbReference type="InterPro" id="IPR035906">
    <property type="entry name" value="MetI-like_sf"/>
</dbReference>
<accession>A0A7C1CTW9</accession>
<feature type="transmembrane region" description="Helical" evidence="7">
    <location>
        <begin position="255"/>
        <end position="273"/>
    </location>
</feature>
<comment type="caution">
    <text evidence="9">The sequence shown here is derived from an EMBL/GenBank/DDBJ whole genome shotgun (WGS) entry which is preliminary data.</text>
</comment>
<evidence type="ECO:0000313" key="9">
    <source>
        <dbReference type="EMBL" id="HDP76938.1"/>
    </source>
</evidence>
<evidence type="ECO:0000256" key="6">
    <source>
        <dbReference type="ARBA" id="ARBA00023136"/>
    </source>
</evidence>
<feature type="transmembrane region" description="Helical" evidence="7">
    <location>
        <begin position="151"/>
        <end position="170"/>
    </location>
</feature>
<organism evidence="9">
    <name type="scientific">Mesotoga infera</name>
    <dbReference type="NCBI Taxonomy" id="1236046"/>
    <lineage>
        <taxon>Bacteria</taxon>
        <taxon>Thermotogati</taxon>
        <taxon>Thermotogota</taxon>
        <taxon>Thermotogae</taxon>
        <taxon>Kosmotogales</taxon>
        <taxon>Kosmotogaceae</taxon>
        <taxon>Mesotoga</taxon>
    </lineage>
</organism>
<keyword evidence="6 7" id="KW-0472">Membrane</keyword>
<reference evidence="9" key="1">
    <citation type="journal article" date="2020" name="mSystems">
        <title>Genome- and Community-Level Interaction Insights into Carbon Utilization and Element Cycling Functions of Hydrothermarchaeota in Hydrothermal Sediment.</title>
        <authorList>
            <person name="Zhou Z."/>
            <person name="Liu Y."/>
            <person name="Xu W."/>
            <person name="Pan J."/>
            <person name="Luo Z.H."/>
            <person name="Li M."/>
        </authorList>
    </citation>
    <scope>NUCLEOTIDE SEQUENCE [LARGE SCALE GENOMIC DNA]</scope>
    <source>
        <strain evidence="9">SpSt-1179</strain>
    </source>
</reference>
<dbReference type="Proteomes" id="UP000886198">
    <property type="component" value="Unassembled WGS sequence"/>
</dbReference>
<name>A0A7C1CTW9_9BACT</name>
<evidence type="ECO:0000259" key="8">
    <source>
        <dbReference type="PROSITE" id="PS50928"/>
    </source>
</evidence>
<comment type="similarity">
    <text evidence="7">Belongs to the binding-protein-dependent transport system permease family.</text>
</comment>
<dbReference type="PANTHER" id="PTHR32243">
    <property type="entry name" value="MALTOSE TRANSPORT SYSTEM PERMEASE-RELATED"/>
    <property type="match status" value="1"/>
</dbReference>
<keyword evidence="3" id="KW-1003">Cell membrane</keyword>
<keyword evidence="5 7" id="KW-1133">Transmembrane helix</keyword>
<evidence type="ECO:0000256" key="4">
    <source>
        <dbReference type="ARBA" id="ARBA00022692"/>
    </source>
</evidence>
<dbReference type="GO" id="GO:0055085">
    <property type="term" value="P:transmembrane transport"/>
    <property type="evidence" value="ECO:0007669"/>
    <property type="project" value="InterPro"/>
</dbReference>
<protein>
    <submittedName>
        <fullName evidence="9">Carbohydrate ABC transporter permease</fullName>
    </submittedName>
</protein>
<feature type="transmembrane region" description="Helical" evidence="7">
    <location>
        <begin position="191"/>
        <end position="216"/>
    </location>
</feature>
<dbReference type="SUPFAM" id="SSF161098">
    <property type="entry name" value="MetI-like"/>
    <property type="match status" value="1"/>
</dbReference>
<dbReference type="CDD" id="cd06261">
    <property type="entry name" value="TM_PBP2"/>
    <property type="match status" value="1"/>
</dbReference>
<dbReference type="EMBL" id="DSBT01000057">
    <property type="protein sequence ID" value="HDP76938.1"/>
    <property type="molecule type" value="Genomic_DNA"/>
</dbReference>
<feature type="domain" description="ABC transmembrane type-1" evidence="8">
    <location>
        <begin position="80"/>
        <end position="273"/>
    </location>
</feature>
<evidence type="ECO:0000256" key="3">
    <source>
        <dbReference type="ARBA" id="ARBA00022475"/>
    </source>
</evidence>
<keyword evidence="4 7" id="KW-0812">Transmembrane</keyword>
<dbReference type="GO" id="GO:0005886">
    <property type="term" value="C:plasma membrane"/>
    <property type="evidence" value="ECO:0007669"/>
    <property type="project" value="UniProtKB-SubCell"/>
</dbReference>
<evidence type="ECO:0000256" key="7">
    <source>
        <dbReference type="RuleBase" id="RU363032"/>
    </source>
</evidence>
<gene>
    <name evidence="9" type="ORF">ENN47_01890</name>
</gene>
<feature type="transmembrane region" description="Helical" evidence="7">
    <location>
        <begin position="7"/>
        <end position="28"/>
    </location>
</feature>
<dbReference type="InterPro" id="IPR000515">
    <property type="entry name" value="MetI-like"/>
</dbReference>
<evidence type="ECO:0000256" key="5">
    <source>
        <dbReference type="ARBA" id="ARBA00022989"/>
    </source>
</evidence>
<proteinExistence type="inferred from homology"/>